<dbReference type="EMBL" id="CM027688">
    <property type="protein sequence ID" value="KAG0519067.1"/>
    <property type="molecule type" value="Genomic_DNA"/>
</dbReference>
<feature type="compositionally biased region" description="Basic residues" evidence="1">
    <location>
        <begin position="65"/>
        <end position="79"/>
    </location>
</feature>
<evidence type="ECO:0000313" key="2">
    <source>
        <dbReference type="EMBL" id="KAG0519067.1"/>
    </source>
</evidence>
<reference evidence="2" key="2">
    <citation type="submission" date="2020-10" db="EMBL/GenBank/DDBJ databases">
        <authorList>
            <person name="Cooper E.A."/>
            <person name="Brenton Z.W."/>
            <person name="Flinn B.S."/>
            <person name="Jenkins J."/>
            <person name="Shu S."/>
            <person name="Flowers D."/>
            <person name="Luo F."/>
            <person name="Wang Y."/>
            <person name="Xia P."/>
            <person name="Barry K."/>
            <person name="Daum C."/>
            <person name="Lipzen A."/>
            <person name="Yoshinaga Y."/>
            <person name="Schmutz J."/>
            <person name="Saski C."/>
            <person name="Vermerris W."/>
            <person name="Kresovich S."/>
        </authorList>
    </citation>
    <scope>NUCLEOTIDE SEQUENCE</scope>
</reference>
<evidence type="ECO:0000313" key="3">
    <source>
        <dbReference type="Proteomes" id="UP000807115"/>
    </source>
</evidence>
<reference evidence="2" key="1">
    <citation type="journal article" date="2019" name="BMC Genomics">
        <title>A new reference genome for Sorghum bicolor reveals high levels of sequence similarity between sweet and grain genotypes: implications for the genetics of sugar metabolism.</title>
        <authorList>
            <person name="Cooper E.A."/>
            <person name="Brenton Z.W."/>
            <person name="Flinn B.S."/>
            <person name="Jenkins J."/>
            <person name="Shu S."/>
            <person name="Flowers D."/>
            <person name="Luo F."/>
            <person name="Wang Y."/>
            <person name="Xia P."/>
            <person name="Barry K."/>
            <person name="Daum C."/>
            <person name="Lipzen A."/>
            <person name="Yoshinaga Y."/>
            <person name="Schmutz J."/>
            <person name="Saski C."/>
            <person name="Vermerris W."/>
            <person name="Kresovich S."/>
        </authorList>
    </citation>
    <scope>NUCLEOTIDE SEQUENCE</scope>
</reference>
<accession>A0A921QE50</accession>
<protein>
    <submittedName>
        <fullName evidence="2">Uncharacterized protein</fullName>
    </submittedName>
</protein>
<comment type="caution">
    <text evidence="2">The sequence shown here is derived from an EMBL/GenBank/DDBJ whole genome shotgun (WGS) entry which is preliminary data.</text>
</comment>
<name>A0A921QE50_SORBI</name>
<proteinExistence type="predicted"/>
<sequence>MIIDMHRALGSHWWMEENEEDPRQDDVLGRDAGPAVAARRPLVLGSPSPSPCLCSFVSSRDRMNKPRSGKNGQGKRRRGGGGGLRRVLRDEMTRLRIIWRCVVLLLCYHD</sequence>
<dbReference type="Proteomes" id="UP000807115">
    <property type="component" value="Chromosome 9"/>
</dbReference>
<dbReference type="AlphaFoldDB" id="A0A921QE50"/>
<gene>
    <name evidence="2" type="ORF">BDA96_09G232000</name>
</gene>
<evidence type="ECO:0000256" key="1">
    <source>
        <dbReference type="SAM" id="MobiDB-lite"/>
    </source>
</evidence>
<organism evidence="2 3">
    <name type="scientific">Sorghum bicolor</name>
    <name type="common">Sorghum</name>
    <name type="synonym">Sorghum vulgare</name>
    <dbReference type="NCBI Taxonomy" id="4558"/>
    <lineage>
        <taxon>Eukaryota</taxon>
        <taxon>Viridiplantae</taxon>
        <taxon>Streptophyta</taxon>
        <taxon>Embryophyta</taxon>
        <taxon>Tracheophyta</taxon>
        <taxon>Spermatophyta</taxon>
        <taxon>Magnoliopsida</taxon>
        <taxon>Liliopsida</taxon>
        <taxon>Poales</taxon>
        <taxon>Poaceae</taxon>
        <taxon>PACMAD clade</taxon>
        <taxon>Panicoideae</taxon>
        <taxon>Andropogonodae</taxon>
        <taxon>Andropogoneae</taxon>
        <taxon>Sorghinae</taxon>
        <taxon>Sorghum</taxon>
    </lineage>
</organism>
<feature type="region of interest" description="Disordered" evidence="1">
    <location>
        <begin position="55"/>
        <end position="84"/>
    </location>
</feature>